<evidence type="ECO:0000313" key="2">
    <source>
        <dbReference type="EMBL" id="CAF0721350.1"/>
    </source>
</evidence>
<reference evidence="2" key="1">
    <citation type="submission" date="2021-02" db="EMBL/GenBank/DDBJ databases">
        <authorList>
            <person name="Nowell W R."/>
        </authorList>
    </citation>
    <scope>NUCLEOTIDE SEQUENCE</scope>
    <source>
        <strain evidence="2">Ploen Becks lab</strain>
    </source>
</reference>
<organism evidence="2 3">
    <name type="scientific">Brachionus calyciflorus</name>
    <dbReference type="NCBI Taxonomy" id="104777"/>
    <lineage>
        <taxon>Eukaryota</taxon>
        <taxon>Metazoa</taxon>
        <taxon>Spiralia</taxon>
        <taxon>Gnathifera</taxon>
        <taxon>Rotifera</taxon>
        <taxon>Eurotatoria</taxon>
        <taxon>Monogononta</taxon>
        <taxon>Pseudotrocha</taxon>
        <taxon>Ploima</taxon>
        <taxon>Brachionidae</taxon>
        <taxon>Brachionus</taxon>
    </lineage>
</organism>
<dbReference type="Proteomes" id="UP000663879">
    <property type="component" value="Unassembled WGS sequence"/>
</dbReference>
<proteinExistence type="predicted"/>
<evidence type="ECO:0000256" key="1">
    <source>
        <dbReference type="SAM" id="Coils"/>
    </source>
</evidence>
<name>A0A813MRW0_9BILA</name>
<accession>A0A813MRW0</accession>
<dbReference type="SUPFAM" id="SSF117289">
    <property type="entry name" value="Nucleoporin domain"/>
    <property type="match status" value="1"/>
</dbReference>
<keyword evidence="3" id="KW-1185">Reference proteome</keyword>
<dbReference type="AlphaFoldDB" id="A0A813MRW0"/>
<evidence type="ECO:0000313" key="3">
    <source>
        <dbReference type="Proteomes" id="UP000663879"/>
    </source>
</evidence>
<keyword evidence="1" id="KW-0175">Coiled coil</keyword>
<sequence>MTHRSCSSTKESLPLFISNSSNKCLSVKRNVLVTKQEKAKNEYEKLKTLKEDFDRLSLDRENTLKESFSSIKNRVDLRREKLKKKIDDYYFQILDEIENIQKEKLAIQMNQDMIENLELIPFSYQQNLDQKDKMTKIDEYLSEIYRKILNFDKLIGELKIGENYELSTPNDDLNFFGKIEFQTKERKHEEKSILIDASSSSFIQLIHLKKHDIELRYIRDLKFTFDDKLLIAEKDIIYLYKNFKCIKQYYNENIEKLCVLSNKLFAVGCKEKIVIREIESGNYIMTIETNENGPFSLNGLKILKDDKLMT</sequence>
<dbReference type="EMBL" id="CAJNOC010000163">
    <property type="protein sequence ID" value="CAF0721350.1"/>
    <property type="molecule type" value="Genomic_DNA"/>
</dbReference>
<gene>
    <name evidence="2" type="ORF">OXX778_LOCUS2180</name>
</gene>
<feature type="coiled-coil region" evidence="1">
    <location>
        <begin position="32"/>
        <end position="66"/>
    </location>
</feature>
<comment type="caution">
    <text evidence="2">The sequence shown here is derived from an EMBL/GenBank/DDBJ whole genome shotgun (WGS) entry which is preliminary data.</text>
</comment>
<protein>
    <submittedName>
        <fullName evidence="2">Uncharacterized protein</fullName>
    </submittedName>
</protein>